<comment type="cofactor">
    <cofactor evidence="14 16">
        <name>Zn(2+)</name>
        <dbReference type="ChEBI" id="CHEBI:29105"/>
    </cofactor>
    <text evidence="14 16">Binds 1 zinc ion per subunit.</text>
</comment>
<evidence type="ECO:0000256" key="3">
    <source>
        <dbReference type="ARBA" id="ARBA00010200"/>
    </source>
</evidence>
<keyword evidence="7 14" id="KW-0963">Cytoplasm</keyword>
<keyword evidence="8 14" id="KW-0645">Protease</keyword>
<evidence type="ECO:0000313" key="18">
    <source>
        <dbReference type="Proteomes" id="UP000095023"/>
    </source>
</evidence>
<keyword evidence="13 14" id="KW-0482">Metalloprotease</keyword>
<dbReference type="FunFam" id="3.30.540.30:FF:000003">
    <property type="entry name" value="Dipeptidyl peptidase 3"/>
    <property type="match status" value="1"/>
</dbReference>
<feature type="binding site" evidence="16">
    <location>
        <position position="437"/>
    </location>
    <ligand>
        <name>Zn(2+)</name>
        <dbReference type="ChEBI" id="CHEBI:29105"/>
        <note>catalytic</note>
    </ligand>
</feature>
<dbReference type="GO" id="GO:0005737">
    <property type="term" value="C:cytoplasm"/>
    <property type="evidence" value="ECO:0007669"/>
    <property type="project" value="UniProtKB-SubCell"/>
</dbReference>
<evidence type="ECO:0000256" key="6">
    <source>
        <dbReference type="ARBA" id="ARBA00022438"/>
    </source>
</evidence>
<comment type="subcellular location">
    <subcellularLocation>
        <location evidence="2">Cytoplasm</location>
    </subcellularLocation>
</comment>
<evidence type="ECO:0000256" key="8">
    <source>
        <dbReference type="ARBA" id="ARBA00022670"/>
    </source>
</evidence>
<evidence type="ECO:0000256" key="2">
    <source>
        <dbReference type="ARBA" id="ARBA00004496"/>
    </source>
</evidence>
<gene>
    <name evidence="17" type="ORF">CANCADRAFT_42309</name>
</gene>
<feature type="binding site" evidence="16">
    <location>
        <position position="491"/>
    </location>
    <ligand>
        <name>Zn(2+)</name>
        <dbReference type="ChEBI" id="CHEBI:29105"/>
        <note>catalytic</note>
    </ligand>
</feature>
<organism evidence="17 18">
    <name type="scientific">Tortispora caseinolytica NRRL Y-17796</name>
    <dbReference type="NCBI Taxonomy" id="767744"/>
    <lineage>
        <taxon>Eukaryota</taxon>
        <taxon>Fungi</taxon>
        <taxon>Dikarya</taxon>
        <taxon>Ascomycota</taxon>
        <taxon>Saccharomycotina</taxon>
        <taxon>Trigonopsidomycetes</taxon>
        <taxon>Trigonopsidales</taxon>
        <taxon>Trigonopsidaceae</taxon>
        <taxon>Tortispora</taxon>
    </lineage>
</organism>
<keyword evidence="9 14" id="KW-0479">Metal-binding</keyword>
<evidence type="ECO:0000256" key="11">
    <source>
        <dbReference type="ARBA" id="ARBA00022833"/>
    </source>
</evidence>
<dbReference type="OrthoDB" id="4694525at2759"/>
<dbReference type="PANTHER" id="PTHR23422">
    <property type="entry name" value="DIPEPTIDYL PEPTIDASE III-RELATED"/>
    <property type="match status" value="1"/>
</dbReference>
<evidence type="ECO:0000313" key="17">
    <source>
        <dbReference type="EMBL" id="ODV91672.1"/>
    </source>
</evidence>
<dbReference type="GO" id="GO:0008270">
    <property type="term" value="F:zinc ion binding"/>
    <property type="evidence" value="ECO:0007669"/>
    <property type="project" value="UniProtKB-ARBA"/>
</dbReference>
<dbReference type="Proteomes" id="UP000095023">
    <property type="component" value="Unassembled WGS sequence"/>
</dbReference>
<dbReference type="Gene3D" id="3.30.540.30">
    <property type="match status" value="3"/>
</dbReference>
<evidence type="ECO:0000256" key="15">
    <source>
        <dbReference type="PIRSR" id="PIRSR007828-1"/>
    </source>
</evidence>
<sequence length="682" mass="75956">MASNSHLLADSSAPIVYLDVKQHFDKLTPKQQLYAHHMSRAAHYGTRVVLRQVSPESELIYDAIVSTYNAVEGNLDKLKQTSGVSDEDITAWLEYASQFLSNLGNYKSFGDSKFVPRVSEESFKAIVSVSPNGSELFPKYVSALYATEPQAANILGYPEKGHVTAYYIGDITSEELAKIGSVLNELDIMPENTRVAKQPSGQFQLLVASSKTGPLPSSIPLPEGMGSLEVVYGDHSNEMESIAKSIASARTYAANSTQKDMLDQYEVAFRSGDMQAHKKSQILWIKDTNPSVETDIGFIETYRDPAGVRGEWEGFVAMVNQERTKAFSELVNNAETYIKLLPWPTAFEKDHFEPPDFTSLEILTFAGSGIPAGINIPNYDDVRMNYGFKNVSLGNILSSSPKEDKYPFLRDEDVNLFNEYRGPAFEVQVGIHELLGHGSGKLLSEISPGKFNFDIDSPPVSPLTGKSVTTYYKPGQTWSSVFGGIAGAYEECRAECVAMYLCAEKEILRIFGHTDNADDVLYIAYLLMARAGLQALLFWDPSSKKWGQPHMQARFSILKCFMDSGDDFVKLAYTKEDFSDLRIVLDRSKIVSHGVKAVGEYLQKLHVYKTTADYEGGSNFFLSMSNVGEDMAKFRPIVLANRRPRTQYIQANTVVENDESVKIVDYPTTEWGMIQSFAERNV</sequence>
<proteinExistence type="inferred from homology"/>
<evidence type="ECO:0000256" key="14">
    <source>
        <dbReference type="PIRNR" id="PIRNR007828"/>
    </source>
</evidence>
<evidence type="ECO:0000256" key="1">
    <source>
        <dbReference type="ARBA" id="ARBA00001336"/>
    </source>
</evidence>
<dbReference type="EC" id="3.4.14.4" evidence="4 14"/>
<evidence type="ECO:0000256" key="10">
    <source>
        <dbReference type="ARBA" id="ARBA00022801"/>
    </source>
</evidence>
<protein>
    <recommendedName>
        <fullName evidence="5 14">Dipeptidyl peptidase 3</fullName>
        <ecNumber evidence="4 14">3.4.14.4</ecNumber>
    </recommendedName>
    <alternativeName>
        <fullName evidence="14">Dipeptidyl aminopeptidase III</fullName>
    </alternativeName>
    <alternativeName>
        <fullName evidence="14">Dipeptidyl peptidase III</fullName>
    </alternativeName>
</protein>
<dbReference type="GO" id="GO:0004177">
    <property type="term" value="F:aminopeptidase activity"/>
    <property type="evidence" value="ECO:0007669"/>
    <property type="project" value="UniProtKB-KW"/>
</dbReference>
<dbReference type="FunFam" id="3.30.540.30:FF:000001">
    <property type="entry name" value="Dipeptidyl peptidase 3"/>
    <property type="match status" value="1"/>
</dbReference>
<evidence type="ECO:0000256" key="5">
    <source>
        <dbReference type="ARBA" id="ARBA00014713"/>
    </source>
</evidence>
<dbReference type="GO" id="GO:0008235">
    <property type="term" value="F:metalloexopeptidase activity"/>
    <property type="evidence" value="ECO:0007669"/>
    <property type="project" value="InterPro"/>
</dbReference>
<keyword evidence="18" id="KW-1185">Reference proteome</keyword>
<evidence type="ECO:0000256" key="4">
    <source>
        <dbReference type="ARBA" id="ARBA00012063"/>
    </source>
</evidence>
<keyword evidence="10 14" id="KW-0378">Hydrolase</keyword>
<keyword evidence="11 14" id="KW-0862">Zinc</keyword>
<comment type="catalytic activity">
    <reaction evidence="1 14">
        <text>Release of an N-terminal dipeptide from a peptide comprising four or more residues, with broad specificity. Also acts on dipeptidyl 2-naphthylamides.</text>
        <dbReference type="EC" id="3.4.14.4"/>
    </reaction>
</comment>
<evidence type="ECO:0000256" key="9">
    <source>
        <dbReference type="ARBA" id="ARBA00022723"/>
    </source>
</evidence>
<dbReference type="GO" id="GO:0006508">
    <property type="term" value="P:proteolysis"/>
    <property type="evidence" value="ECO:0007669"/>
    <property type="project" value="UniProtKB-KW"/>
</dbReference>
<dbReference type="InterPro" id="IPR039461">
    <property type="entry name" value="Peptidase_M49"/>
</dbReference>
<dbReference type="AlphaFoldDB" id="A0A1E4TIT6"/>
<feature type="active site" evidence="15">
    <location>
        <position position="433"/>
    </location>
</feature>
<feature type="binding site" evidence="16">
    <location>
        <position position="432"/>
    </location>
    <ligand>
        <name>Zn(2+)</name>
        <dbReference type="ChEBI" id="CHEBI:29105"/>
        <note>catalytic</note>
    </ligand>
</feature>
<evidence type="ECO:0000256" key="12">
    <source>
        <dbReference type="ARBA" id="ARBA00022990"/>
    </source>
</evidence>
<name>A0A1E4TIT6_9ASCO</name>
<dbReference type="PIRSF" id="PIRSF007828">
    <property type="entry name" value="Dipeptidyl-peptidase_III"/>
    <property type="match status" value="1"/>
</dbReference>
<dbReference type="EMBL" id="KV453841">
    <property type="protein sequence ID" value="ODV91672.1"/>
    <property type="molecule type" value="Genomic_DNA"/>
</dbReference>
<keyword evidence="6 14" id="KW-0031">Aminopeptidase</keyword>
<evidence type="ECO:0000256" key="16">
    <source>
        <dbReference type="PIRSR" id="PIRSR007828-2"/>
    </source>
</evidence>
<dbReference type="FunFam" id="3.30.540.30:FF:000002">
    <property type="entry name" value="Dipeptidyl peptidase 3"/>
    <property type="match status" value="1"/>
</dbReference>
<evidence type="ECO:0000256" key="13">
    <source>
        <dbReference type="ARBA" id="ARBA00023049"/>
    </source>
</evidence>
<keyword evidence="12" id="KW-0007">Acetylation</keyword>
<accession>A0A1E4TIT6</accession>
<reference evidence="18" key="1">
    <citation type="submission" date="2016-02" db="EMBL/GenBank/DDBJ databases">
        <title>Comparative genomics of biotechnologically important yeasts.</title>
        <authorList>
            <consortium name="DOE Joint Genome Institute"/>
            <person name="Riley R."/>
            <person name="Haridas S."/>
            <person name="Wolfe K.H."/>
            <person name="Lopes M.R."/>
            <person name="Hittinger C.T."/>
            <person name="Goker M."/>
            <person name="Salamov A."/>
            <person name="Wisecaver J."/>
            <person name="Long T.M."/>
            <person name="Aerts A.L."/>
            <person name="Barry K."/>
            <person name="Choi C."/>
            <person name="Clum A."/>
            <person name="Coughlan A.Y."/>
            <person name="Deshpande S."/>
            <person name="Douglass A.P."/>
            <person name="Hanson S.J."/>
            <person name="Klenk H.-P."/>
            <person name="Labutti K."/>
            <person name="Lapidus A."/>
            <person name="Lindquist E."/>
            <person name="Lipzen A."/>
            <person name="Meier-Kolthoff J.P."/>
            <person name="Ohm R.A."/>
            <person name="Otillar R.P."/>
            <person name="Pangilinan J."/>
            <person name="Peng Y."/>
            <person name="Rokas A."/>
            <person name="Rosa C.A."/>
            <person name="Scheuner C."/>
            <person name="Sibirny A.A."/>
            <person name="Slot J.C."/>
            <person name="Stielow J.B."/>
            <person name="Sun H."/>
            <person name="Kurtzman C.P."/>
            <person name="Blackwell M."/>
            <person name="Jeffries T.W."/>
            <person name="Grigoriev I.V."/>
        </authorList>
    </citation>
    <scope>NUCLEOTIDE SEQUENCE [LARGE SCALE GENOMIC DNA]</scope>
    <source>
        <strain evidence="18">NRRL Y-17796</strain>
    </source>
</reference>
<comment type="similarity">
    <text evidence="3 14">Belongs to the peptidase M49 family.</text>
</comment>
<dbReference type="PANTHER" id="PTHR23422:SF11">
    <property type="entry name" value="DIPEPTIDYL PEPTIDASE 3"/>
    <property type="match status" value="1"/>
</dbReference>
<dbReference type="GO" id="GO:0008239">
    <property type="term" value="F:dipeptidyl-peptidase activity"/>
    <property type="evidence" value="ECO:0007669"/>
    <property type="project" value="UniProtKB-UniRule"/>
</dbReference>
<evidence type="ECO:0000256" key="7">
    <source>
        <dbReference type="ARBA" id="ARBA00022490"/>
    </source>
</evidence>
<dbReference type="Pfam" id="PF03571">
    <property type="entry name" value="Peptidase_M49"/>
    <property type="match status" value="1"/>
</dbReference>
<dbReference type="InterPro" id="IPR005317">
    <property type="entry name" value="Dipeptidyl-peptase3"/>
</dbReference>